<evidence type="ECO:0000313" key="2">
    <source>
        <dbReference type="Proteomes" id="UP001412067"/>
    </source>
</evidence>
<comment type="caution">
    <text evidence="1">The sequence shown here is derived from an EMBL/GenBank/DDBJ whole genome shotgun (WGS) entry which is preliminary data.</text>
</comment>
<gene>
    <name evidence="1" type="ORF">KSP40_PGU012066</name>
</gene>
<dbReference type="InterPro" id="IPR053729">
    <property type="entry name" value="MAD2L1BP_domain_sf"/>
</dbReference>
<dbReference type="PANTHER" id="PTHR15681:SF1">
    <property type="entry name" value="MAD2L1-BINDING PROTEIN"/>
    <property type="match status" value="1"/>
</dbReference>
<protein>
    <recommendedName>
        <fullName evidence="3">Maturase K</fullName>
    </recommendedName>
</protein>
<dbReference type="EMBL" id="JBBWWR010000005">
    <property type="protein sequence ID" value="KAK8966928.1"/>
    <property type="molecule type" value="Genomic_DNA"/>
</dbReference>
<evidence type="ECO:0000313" key="1">
    <source>
        <dbReference type="EMBL" id="KAK8966928.1"/>
    </source>
</evidence>
<evidence type="ECO:0008006" key="3">
    <source>
        <dbReference type="Google" id="ProtNLM"/>
    </source>
</evidence>
<reference evidence="1 2" key="1">
    <citation type="journal article" date="2022" name="Nat. Plants">
        <title>Genomes of leafy and leafless Platanthera orchids illuminate the evolution of mycoheterotrophy.</title>
        <authorList>
            <person name="Li M.H."/>
            <person name="Liu K.W."/>
            <person name="Li Z."/>
            <person name="Lu H.C."/>
            <person name="Ye Q.L."/>
            <person name="Zhang D."/>
            <person name="Wang J.Y."/>
            <person name="Li Y.F."/>
            <person name="Zhong Z.M."/>
            <person name="Liu X."/>
            <person name="Yu X."/>
            <person name="Liu D.K."/>
            <person name="Tu X.D."/>
            <person name="Liu B."/>
            <person name="Hao Y."/>
            <person name="Liao X.Y."/>
            <person name="Jiang Y.T."/>
            <person name="Sun W.H."/>
            <person name="Chen J."/>
            <person name="Chen Y.Q."/>
            <person name="Ai Y."/>
            <person name="Zhai J.W."/>
            <person name="Wu S.S."/>
            <person name="Zhou Z."/>
            <person name="Hsiao Y.Y."/>
            <person name="Wu W.L."/>
            <person name="Chen Y.Y."/>
            <person name="Lin Y.F."/>
            <person name="Hsu J.L."/>
            <person name="Li C.Y."/>
            <person name="Wang Z.W."/>
            <person name="Zhao X."/>
            <person name="Zhong W.Y."/>
            <person name="Ma X.K."/>
            <person name="Ma L."/>
            <person name="Huang J."/>
            <person name="Chen G.Z."/>
            <person name="Huang M.Z."/>
            <person name="Huang L."/>
            <person name="Peng D.H."/>
            <person name="Luo Y.B."/>
            <person name="Zou S.Q."/>
            <person name="Chen S.P."/>
            <person name="Lan S."/>
            <person name="Tsai W.C."/>
            <person name="Van de Peer Y."/>
            <person name="Liu Z.J."/>
        </authorList>
    </citation>
    <scope>NUCLEOTIDE SEQUENCE [LARGE SCALE GENOMIC DNA]</scope>
    <source>
        <strain evidence="1">Lor288</strain>
    </source>
</reference>
<dbReference type="Gene3D" id="3.30.900.20">
    <property type="match status" value="1"/>
</dbReference>
<dbReference type="InterPro" id="IPR009511">
    <property type="entry name" value="MAD1/Cdc20-bound-Mad2-bd"/>
</dbReference>
<proteinExistence type="predicted"/>
<organism evidence="1 2">
    <name type="scientific">Platanthera guangdongensis</name>
    <dbReference type="NCBI Taxonomy" id="2320717"/>
    <lineage>
        <taxon>Eukaryota</taxon>
        <taxon>Viridiplantae</taxon>
        <taxon>Streptophyta</taxon>
        <taxon>Embryophyta</taxon>
        <taxon>Tracheophyta</taxon>
        <taxon>Spermatophyta</taxon>
        <taxon>Magnoliopsida</taxon>
        <taxon>Liliopsida</taxon>
        <taxon>Asparagales</taxon>
        <taxon>Orchidaceae</taxon>
        <taxon>Orchidoideae</taxon>
        <taxon>Orchideae</taxon>
        <taxon>Orchidinae</taxon>
        <taxon>Platanthera</taxon>
    </lineage>
</organism>
<dbReference type="PANTHER" id="PTHR15681">
    <property type="entry name" value="MAD2L1-BINDING PROTEIN"/>
    <property type="match status" value="1"/>
</dbReference>
<sequence length="275" mass="30857">MGSMESSGERSLGFTEIETTAESLRRSDIFHVVKEVLGFILYMHQQIPVVLQHLEQEFDSLKEEFKHLVCYSSSIILHSQASFHRKTNMRKNEVKSSIRKLEKLMGSLSTLFSALQEAIDASPGIQGVTFLLGGSLARPHYVYEIFFSRFRINSGSAKNNIKSKVAEVISRKVVRGLISSGAGSLSFPGPTKLILLIKCTRAFSLPLHFLPKRDFRYNKKDFPLSFSHLYIFLRTGPARCGRSLVPATCRASPACPLFSARYSPPRSDPVRRGLI</sequence>
<name>A0ABR2MS17_9ASPA</name>
<dbReference type="Proteomes" id="UP001412067">
    <property type="component" value="Unassembled WGS sequence"/>
</dbReference>
<keyword evidence="2" id="KW-1185">Reference proteome</keyword>
<accession>A0ABR2MS17</accession>